<dbReference type="RefSeq" id="XP_020094791.1">
    <property type="nucleotide sequence ID" value="XM_020239202.1"/>
</dbReference>
<sequence>MARQLLLGARRILPSSSPNPSPLLSKLVRALSSKPSPTPISHGDLPQPSFHPRTIQFPQIVPPRGETLTSGFAIELVDSDLWGVSFGVAEASDRFTAADDALSDGSPVEEGEASDFDDEIEDLRLRKKLFYKLDKGSIEFEENNFDFHRKKRLLIRKTGREKRTQGVRQNECNKLEKKKPNSKPLLDNNTKSEGKVRTLIENVEAEGKSKRVRVPTFNQSTDPYHLPFCLDIHVTKGSVRACIVHRVTCRVVAVAHSISKDMKFDLGSRKGSKACAAVGAVLAKRAIEDDIHNAVYTPRKGDKIEGKIEIVLRAITENGVDVKVKLKQRRPVKKMPPPPLDAP</sequence>
<evidence type="ECO:0000313" key="4">
    <source>
        <dbReference type="Proteomes" id="UP000515123"/>
    </source>
</evidence>
<evidence type="ECO:0000256" key="3">
    <source>
        <dbReference type="ARBA" id="ARBA00023274"/>
    </source>
</evidence>
<reference evidence="4" key="1">
    <citation type="journal article" date="2015" name="Nat. Genet.">
        <title>The pineapple genome and the evolution of CAM photosynthesis.</title>
        <authorList>
            <person name="Ming R."/>
            <person name="VanBuren R."/>
            <person name="Wai C.M."/>
            <person name="Tang H."/>
            <person name="Schatz M.C."/>
            <person name="Bowers J.E."/>
            <person name="Lyons E."/>
            <person name="Wang M.L."/>
            <person name="Chen J."/>
            <person name="Biggers E."/>
            <person name="Zhang J."/>
            <person name="Huang L."/>
            <person name="Zhang L."/>
            <person name="Miao W."/>
            <person name="Zhang J."/>
            <person name="Ye Z."/>
            <person name="Miao C."/>
            <person name="Lin Z."/>
            <person name="Wang H."/>
            <person name="Zhou H."/>
            <person name="Yim W.C."/>
            <person name="Priest H.D."/>
            <person name="Zheng C."/>
            <person name="Woodhouse M."/>
            <person name="Edger P.P."/>
            <person name="Guyot R."/>
            <person name="Guo H.B."/>
            <person name="Guo H."/>
            <person name="Zheng G."/>
            <person name="Singh R."/>
            <person name="Sharma A."/>
            <person name="Min X."/>
            <person name="Zheng Y."/>
            <person name="Lee H."/>
            <person name="Gurtowski J."/>
            <person name="Sedlazeck F.J."/>
            <person name="Harkess A."/>
            <person name="McKain M.R."/>
            <person name="Liao Z."/>
            <person name="Fang J."/>
            <person name="Liu J."/>
            <person name="Zhang X."/>
            <person name="Zhang Q."/>
            <person name="Hu W."/>
            <person name="Qin Y."/>
            <person name="Wang K."/>
            <person name="Chen L.Y."/>
            <person name="Shirley N."/>
            <person name="Lin Y.R."/>
            <person name="Liu L.Y."/>
            <person name="Hernandez A.G."/>
            <person name="Wright C.L."/>
            <person name="Bulone V."/>
            <person name="Tuskan G.A."/>
            <person name="Heath K."/>
            <person name="Zee F."/>
            <person name="Moore P.H."/>
            <person name="Sunkar R."/>
            <person name="Leebens-Mack J.H."/>
            <person name="Mockler T."/>
            <person name="Bennetzen J.L."/>
            <person name="Freeling M."/>
            <person name="Sankoff D."/>
            <person name="Paterson A.H."/>
            <person name="Zhu X."/>
            <person name="Yang X."/>
            <person name="Smith J.A."/>
            <person name="Cushman J.C."/>
            <person name="Paull R.E."/>
            <person name="Yu Q."/>
        </authorList>
    </citation>
    <scope>NUCLEOTIDE SEQUENCE [LARGE SCALE GENOMIC DNA]</scope>
    <source>
        <strain evidence="4">cv. F153</strain>
    </source>
</reference>
<name>A0A6P5FET5_ANACO</name>
<evidence type="ECO:0000256" key="1">
    <source>
        <dbReference type="ARBA" id="ARBA00007116"/>
    </source>
</evidence>
<dbReference type="GO" id="GO:0005840">
    <property type="term" value="C:ribosome"/>
    <property type="evidence" value="ECO:0007669"/>
    <property type="project" value="UniProtKB-KW"/>
</dbReference>
<reference evidence="5" key="2">
    <citation type="submission" date="2025-08" db="UniProtKB">
        <authorList>
            <consortium name="RefSeq"/>
        </authorList>
    </citation>
    <scope>IDENTIFICATION</scope>
    <source>
        <tissue evidence="5">Leaf</tissue>
    </source>
</reference>
<organism evidence="4 5">
    <name type="scientific">Ananas comosus</name>
    <name type="common">Pineapple</name>
    <name type="synonym">Ananas ananas</name>
    <dbReference type="NCBI Taxonomy" id="4615"/>
    <lineage>
        <taxon>Eukaryota</taxon>
        <taxon>Viridiplantae</taxon>
        <taxon>Streptophyta</taxon>
        <taxon>Embryophyta</taxon>
        <taxon>Tracheophyta</taxon>
        <taxon>Spermatophyta</taxon>
        <taxon>Magnoliopsida</taxon>
        <taxon>Liliopsida</taxon>
        <taxon>Poales</taxon>
        <taxon>Bromeliaceae</taxon>
        <taxon>Bromelioideae</taxon>
        <taxon>Ananas</taxon>
    </lineage>
</organism>
<dbReference type="PANTHER" id="PTHR12899:SF7">
    <property type="entry name" value="EXPRESSED PROTEIN"/>
    <property type="match status" value="1"/>
</dbReference>
<dbReference type="CDD" id="cd00432">
    <property type="entry name" value="Ribosomal_L18_L5e"/>
    <property type="match status" value="1"/>
</dbReference>
<dbReference type="InterPro" id="IPR057268">
    <property type="entry name" value="Ribosomal_L18"/>
</dbReference>
<dbReference type="Proteomes" id="UP000515123">
    <property type="component" value="Linkage group 8"/>
</dbReference>
<dbReference type="GeneID" id="109714524"/>
<dbReference type="InterPro" id="IPR005484">
    <property type="entry name" value="Ribosomal_uL18_bac/plant/anim"/>
</dbReference>
<dbReference type="AlphaFoldDB" id="A0A6P5FET5"/>
<dbReference type="SUPFAM" id="SSF53137">
    <property type="entry name" value="Translational machinery components"/>
    <property type="match status" value="1"/>
</dbReference>
<dbReference type="GO" id="GO:0006412">
    <property type="term" value="P:translation"/>
    <property type="evidence" value="ECO:0007669"/>
    <property type="project" value="InterPro"/>
</dbReference>
<dbReference type="GO" id="GO:0008097">
    <property type="term" value="F:5S rRNA binding"/>
    <property type="evidence" value="ECO:0007669"/>
    <property type="project" value="TreeGrafter"/>
</dbReference>
<keyword evidence="3" id="KW-0687">Ribonucleoprotein</keyword>
<dbReference type="GO" id="GO:0003735">
    <property type="term" value="F:structural constituent of ribosome"/>
    <property type="evidence" value="ECO:0007669"/>
    <property type="project" value="InterPro"/>
</dbReference>
<evidence type="ECO:0000313" key="5">
    <source>
        <dbReference type="RefSeq" id="XP_020094791.1"/>
    </source>
</evidence>
<keyword evidence="2" id="KW-0689">Ribosomal protein</keyword>
<accession>A0A6P5FET5</accession>
<dbReference type="Pfam" id="PF00861">
    <property type="entry name" value="Ribosomal_L18p"/>
    <property type="match status" value="1"/>
</dbReference>
<keyword evidence="4" id="KW-1185">Reference proteome</keyword>
<comment type="similarity">
    <text evidence="1">Belongs to the universal ribosomal protein uL18 family.</text>
</comment>
<dbReference type="GO" id="GO:1990904">
    <property type="term" value="C:ribonucleoprotein complex"/>
    <property type="evidence" value="ECO:0007669"/>
    <property type="project" value="UniProtKB-KW"/>
</dbReference>
<dbReference type="PANTHER" id="PTHR12899">
    <property type="entry name" value="39S RIBOSOMAL PROTEIN L18, MITOCHONDRIAL"/>
    <property type="match status" value="1"/>
</dbReference>
<dbReference type="Gene3D" id="3.30.420.100">
    <property type="match status" value="1"/>
</dbReference>
<proteinExistence type="inferred from homology"/>
<protein>
    <submittedName>
        <fullName evidence="5">Uncharacterized protein LOC109714524</fullName>
    </submittedName>
</protein>
<gene>
    <name evidence="5" type="primary">LOC109714524</name>
</gene>
<dbReference type="FunFam" id="3.30.420.100:FF:000009">
    <property type="entry name" value="uncharacterized protein LOC106777373 isoform X2"/>
    <property type="match status" value="1"/>
</dbReference>
<dbReference type="OrthoDB" id="1932324at2759"/>
<evidence type="ECO:0000256" key="2">
    <source>
        <dbReference type="ARBA" id="ARBA00022980"/>
    </source>
</evidence>